<dbReference type="OrthoDB" id="7663182at2759"/>
<evidence type="ECO:0000256" key="6">
    <source>
        <dbReference type="ARBA" id="ARBA00022833"/>
    </source>
</evidence>
<proteinExistence type="inferred from homology"/>
<dbReference type="SMART" id="SM00518">
    <property type="entry name" value="AP2Ec"/>
    <property type="match status" value="1"/>
</dbReference>
<reference evidence="9 10" key="2">
    <citation type="submission" date="2014-03" db="EMBL/GenBank/DDBJ databases">
        <title>The Genome Sequence of Anncaliia algerae insect isolate PRA339.</title>
        <authorList>
            <consortium name="The Broad Institute Genome Sequencing Platform"/>
            <consortium name="The Broad Institute Genome Sequencing Center for Infectious Disease"/>
            <person name="Cuomo C."/>
            <person name="Becnel J."/>
            <person name="Sanscrainte N."/>
            <person name="Walker B."/>
            <person name="Young S.K."/>
            <person name="Zeng Q."/>
            <person name="Gargeya S."/>
            <person name="Fitzgerald M."/>
            <person name="Haas B."/>
            <person name="Abouelleil A."/>
            <person name="Alvarado L."/>
            <person name="Arachchi H.M."/>
            <person name="Berlin A.M."/>
            <person name="Chapman S.B."/>
            <person name="Dewar J."/>
            <person name="Goldberg J."/>
            <person name="Griggs A."/>
            <person name="Gujja S."/>
            <person name="Hansen M."/>
            <person name="Howarth C."/>
            <person name="Imamovic A."/>
            <person name="Larimer J."/>
            <person name="McCowan C."/>
            <person name="Murphy C."/>
            <person name="Neiman D."/>
            <person name="Pearson M."/>
            <person name="Priest M."/>
            <person name="Roberts A."/>
            <person name="Saif S."/>
            <person name="Shea T."/>
            <person name="Sisk P."/>
            <person name="Sykes S."/>
            <person name="Wortman J."/>
            <person name="Nusbaum C."/>
            <person name="Birren B."/>
        </authorList>
    </citation>
    <scope>NUCLEOTIDE SEQUENCE [LARGE SCALE GENOMIC DNA]</scope>
    <source>
        <strain evidence="9 10">PRA339</strain>
    </source>
</reference>
<keyword evidence="10" id="KW-1185">Reference proteome</keyword>
<sequence>MGKYLIGAHLSIAKGINSVQAQMDGLDMETCAFFLKSQRSFSFKPIEEPVIEKFKLEVKHPEYLLPHSSYLINLASSDDSLREKGKLILMDDLMRCEKLNIKYYNMHPGSNKEKNEGAKLLAKEIKDSLSKTKGVNILIENMSGQGNVLCNKFSEIKKVLDLINDDRVGVCLDTCHLFAYGYDIRKRESFYTIMEEFNKEIGVEKLKAMHLNDCKG</sequence>
<dbReference type="GO" id="GO:0008311">
    <property type="term" value="F:double-stranded DNA 3'-5' DNA exonuclease activity"/>
    <property type="evidence" value="ECO:0007669"/>
    <property type="project" value="EnsemblFungi"/>
</dbReference>
<dbReference type="PANTHER" id="PTHR21445:SF0">
    <property type="entry name" value="APURINIC-APYRIMIDINIC ENDONUCLEASE"/>
    <property type="match status" value="1"/>
</dbReference>
<dbReference type="PROSITE" id="PS00730">
    <property type="entry name" value="AP_NUCLEASE_F2_2"/>
    <property type="match status" value="1"/>
</dbReference>
<dbReference type="EMBL" id="KK365313">
    <property type="protein sequence ID" value="KCZ79265.1"/>
    <property type="molecule type" value="Genomic_DNA"/>
</dbReference>
<dbReference type="InterPro" id="IPR036237">
    <property type="entry name" value="Xyl_isomerase-like_sf"/>
</dbReference>
<comment type="similarity">
    <text evidence="2">Belongs to the AP endonuclease 2 family.</text>
</comment>
<dbReference type="Proteomes" id="UP000030655">
    <property type="component" value="Unassembled WGS sequence"/>
</dbReference>
<keyword evidence="5" id="KW-0378">Hydrolase</keyword>
<dbReference type="NCBIfam" id="TIGR00587">
    <property type="entry name" value="nfo"/>
    <property type="match status" value="1"/>
</dbReference>
<organism evidence="9 10">
    <name type="scientific">Anncaliia algerae PRA339</name>
    <dbReference type="NCBI Taxonomy" id="1288291"/>
    <lineage>
        <taxon>Eukaryota</taxon>
        <taxon>Fungi</taxon>
        <taxon>Fungi incertae sedis</taxon>
        <taxon>Microsporidia</taxon>
        <taxon>Tubulinosematoidea</taxon>
        <taxon>Tubulinosematidae</taxon>
        <taxon>Anncaliia</taxon>
    </lineage>
</organism>
<keyword evidence="3" id="KW-0479">Metal-binding</keyword>
<dbReference type="GO" id="GO:0003677">
    <property type="term" value="F:DNA binding"/>
    <property type="evidence" value="ECO:0007669"/>
    <property type="project" value="InterPro"/>
</dbReference>
<dbReference type="Pfam" id="PF01261">
    <property type="entry name" value="AP_endonuc_2"/>
    <property type="match status" value="1"/>
</dbReference>
<feature type="domain" description="Xylose isomerase-like TIM barrel" evidence="8">
    <location>
        <begin position="29"/>
        <end position="215"/>
    </location>
</feature>
<name>A0A059EWG2_9MICR</name>
<feature type="non-terminal residue" evidence="9">
    <location>
        <position position="216"/>
    </location>
</feature>
<dbReference type="InterPro" id="IPR001719">
    <property type="entry name" value="AP_endonuc_2"/>
</dbReference>
<protein>
    <recommendedName>
        <fullName evidence="8">Xylose isomerase-like TIM barrel domain-containing protein</fullName>
    </recommendedName>
</protein>
<dbReference type="GO" id="GO:0008270">
    <property type="term" value="F:zinc ion binding"/>
    <property type="evidence" value="ECO:0007669"/>
    <property type="project" value="InterPro"/>
</dbReference>
<evidence type="ECO:0000259" key="8">
    <source>
        <dbReference type="Pfam" id="PF01261"/>
    </source>
</evidence>
<evidence type="ECO:0000256" key="5">
    <source>
        <dbReference type="ARBA" id="ARBA00022801"/>
    </source>
</evidence>
<evidence type="ECO:0000313" key="10">
    <source>
        <dbReference type="Proteomes" id="UP000030655"/>
    </source>
</evidence>
<dbReference type="InterPro" id="IPR013022">
    <property type="entry name" value="Xyl_isomerase-like_TIM-brl"/>
</dbReference>
<dbReference type="CDD" id="cd00019">
    <property type="entry name" value="AP2Ec"/>
    <property type="match status" value="1"/>
</dbReference>
<comment type="cofactor">
    <cofactor evidence="1">
        <name>Zn(2+)</name>
        <dbReference type="ChEBI" id="CHEBI:29105"/>
    </cofactor>
</comment>
<dbReference type="AlphaFoldDB" id="A0A059EWG2"/>
<dbReference type="SUPFAM" id="SSF51658">
    <property type="entry name" value="Xylose isomerase-like"/>
    <property type="match status" value="1"/>
</dbReference>
<keyword evidence="4" id="KW-0227">DNA damage</keyword>
<reference evidence="10" key="1">
    <citation type="submission" date="2013-02" db="EMBL/GenBank/DDBJ databases">
        <authorList>
            <consortium name="The Broad Institute Genome Sequencing Platform"/>
            <person name="Cuomo C."/>
            <person name="Becnel J."/>
            <person name="Sanscrainte N."/>
            <person name="Walker B."/>
            <person name="Young S.K."/>
            <person name="Zeng Q."/>
            <person name="Gargeya S."/>
            <person name="Fitzgerald M."/>
            <person name="Haas B."/>
            <person name="Abouelleil A."/>
            <person name="Alvarado L."/>
            <person name="Arachchi H.M."/>
            <person name="Berlin A.M."/>
            <person name="Chapman S.B."/>
            <person name="Dewar J."/>
            <person name="Goldberg J."/>
            <person name="Griggs A."/>
            <person name="Gujja S."/>
            <person name="Hansen M."/>
            <person name="Howarth C."/>
            <person name="Imamovic A."/>
            <person name="Larimer J."/>
            <person name="McCowan C."/>
            <person name="Murphy C."/>
            <person name="Neiman D."/>
            <person name="Pearson M."/>
            <person name="Priest M."/>
            <person name="Roberts A."/>
            <person name="Saif S."/>
            <person name="Shea T."/>
            <person name="Sisk P."/>
            <person name="Sykes S."/>
            <person name="Wortman J."/>
            <person name="Nusbaum C."/>
            <person name="Birren B."/>
        </authorList>
    </citation>
    <scope>NUCLEOTIDE SEQUENCE [LARGE SCALE GENOMIC DNA]</scope>
    <source>
        <strain evidence="10">PRA339</strain>
    </source>
</reference>
<gene>
    <name evidence="9" type="ORF">H312_03345</name>
</gene>
<keyword evidence="6" id="KW-0862">Zinc</keyword>
<dbReference type="HOGENOM" id="CLU_025885_0_4_1"/>
<evidence type="ECO:0000256" key="4">
    <source>
        <dbReference type="ARBA" id="ARBA00022763"/>
    </source>
</evidence>
<evidence type="ECO:0000256" key="3">
    <source>
        <dbReference type="ARBA" id="ARBA00022723"/>
    </source>
</evidence>
<dbReference type="PROSITE" id="PS51432">
    <property type="entry name" value="AP_NUCLEASE_F2_4"/>
    <property type="match status" value="1"/>
</dbReference>
<dbReference type="VEuPathDB" id="MicrosporidiaDB:H312_03345"/>
<dbReference type="GO" id="GO:0003906">
    <property type="term" value="F:DNA-(apurinic or apyrimidinic site) endonuclease activity"/>
    <property type="evidence" value="ECO:0007669"/>
    <property type="project" value="EnsemblFungi"/>
</dbReference>
<evidence type="ECO:0000256" key="7">
    <source>
        <dbReference type="ARBA" id="ARBA00023204"/>
    </source>
</evidence>
<evidence type="ECO:0000256" key="2">
    <source>
        <dbReference type="ARBA" id="ARBA00005340"/>
    </source>
</evidence>
<accession>A0A059EWG2</accession>
<dbReference type="STRING" id="1288291.A0A059EWG2"/>
<keyword evidence="7" id="KW-0234">DNA repair</keyword>
<dbReference type="GO" id="GO:0006284">
    <property type="term" value="P:base-excision repair"/>
    <property type="evidence" value="ECO:0007669"/>
    <property type="project" value="EnsemblFungi"/>
</dbReference>
<dbReference type="PANTHER" id="PTHR21445">
    <property type="entry name" value="ENDONUCLEASE IV ENDODEOXYRIBONUCLEASE IV"/>
    <property type="match status" value="1"/>
</dbReference>
<dbReference type="PROSITE" id="PS00729">
    <property type="entry name" value="AP_NUCLEASE_F2_1"/>
    <property type="match status" value="1"/>
</dbReference>
<evidence type="ECO:0000256" key="1">
    <source>
        <dbReference type="ARBA" id="ARBA00001947"/>
    </source>
</evidence>
<dbReference type="GO" id="GO:0017005">
    <property type="term" value="F:3'-tyrosyl-DNA phosphodiesterase activity"/>
    <property type="evidence" value="ECO:0007669"/>
    <property type="project" value="EnsemblFungi"/>
</dbReference>
<dbReference type="InterPro" id="IPR018246">
    <property type="entry name" value="AP_endonuc_F2_Zn_BS"/>
</dbReference>
<dbReference type="Gene3D" id="3.20.20.150">
    <property type="entry name" value="Divalent-metal-dependent TIM barrel enzymes"/>
    <property type="match status" value="1"/>
</dbReference>
<dbReference type="GO" id="GO:0005634">
    <property type="term" value="C:nucleus"/>
    <property type="evidence" value="ECO:0007669"/>
    <property type="project" value="EnsemblFungi"/>
</dbReference>
<evidence type="ECO:0000313" key="9">
    <source>
        <dbReference type="EMBL" id="KCZ79265.1"/>
    </source>
</evidence>
<dbReference type="GO" id="GO:0005739">
    <property type="term" value="C:mitochondrion"/>
    <property type="evidence" value="ECO:0007669"/>
    <property type="project" value="EnsemblFungi"/>
</dbReference>